<evidence type="ECO:0000313" key="5">
    <source>
        <dbReference type="EMBL" id="CAB0044116.1"/>
    </source>
</evidence>
<keyword evidence="6" id="KW-1185">Reference proteome</keyword>
<dbReference type="Proteomes" id="UP000479190">
    <property type="component" value="Unassembled WGS sequence"/>
</dbReference>
<evidence type="ECO:0000256" key="1">
    <source>
        <dbReference type="ARBA" id="ARBA00004555"/>
    </source>
</evidence>
<proteinExistence type="predicted"/>
<keyword evidence="2" id="KW-0333">Golgi apparatus</keyword>
<evidence type="ECO:0000256" key="2">
    <source>
        <dbReference type="ARBA" id="ARBA00023034"/>
    </source>
</evidence>
<dbReference type="EMBL" id="CADCXV010001394">
    <property type="protein sequence ID" value="CAB0044116.1"/>
    <property type="molecule type" value="Genomic_DNA"/>
</dbReference>
<comment type="subcellular location">
    <subcellularLocation>
        <location evidence="1">Golgi apparatus</location>
    </subcellularLocation>
</comment>
<evidence type="ECO:0000256" key="4">
    <source>
        <dbReference type="SAM" id="Coils"/>
    </source>
</evidence>
<keyword evidence="3 4" id="KW-0175">Coiled coil</keyword>
<reference evidence="5 6" key="1">
    <citation type="submission" date="2020-02" db="EMBL/GenBank/DDBJ databases">
        <authorList>
            <person name="Ferguson B K."/>
        </authorList>
    </citation>
    <scope>NUCLEOTIDE SEQUENCE [LARGE SCALE GENOMIC DNA]</scope>
</reference>
<feature type="coiled-coil region" evidence="4">
    <location>
        <begin position="175"/>
        <end position="270"/>
    </location>
</feature>
<feature type="coiled-coil region" evidence="4">
    <location>
        <begin position="425"/>
        <end position="476"/>
    </location>
</feature>
<organism evidence="5 6">
    <name type="scientific">Trichogramma brassicae</name>
    <dbReference type="NCBI Taxonomy" id="86971"/>
    <lineage>
        <taxon>Eukaryota</taxon>
        <taxon>Metazoa</taxon>
        <taxon>Ecdysozoa</taxon>
        <taxon>Arthropoda</taxon>
        <taxon>Hexapoda</taxon>
        <taxon>Insecta</taxon>
        <taxon>Pterygota</taxon>
        <taxon>Neoptera</taxon>
        <taxon>Endopterygota</taxon>
        <taxon>Hymenoptera</taxon>
        <taxon>Apocrita</taxon>
        <taxon>Proctotrupomorpha</taxon>
        <taxon>Chalcidoidea</taxon>
        <taxon>Trichogrammatidae</taxon>
        <taxon>Trichogramma</taxon>
    </lineage>
</organism>
<dbReference type="GO" id="GO:0005794">
    <property type="term" value="C:Golgi apparatus"/>
    <property type="evidence" value="ECO:0007669"/>
    <property type="project" value="UniProtKB-SubCell"/>
</dbReference>
<gene>
    <name evidence="5" type="ORF">TBRA_LOCUS15704</name>
</gene>
<dbReference type="AlphaFoldDB" id="A0A6H5J392"/>
<accession>A0A6H5J392</accession>
<protein>
    <submittedName>
        <fullName evidence="5">Uncharacterized protein</fullName>
    </submittedName>
</protein>
<dbReference type="PANTHER" id="PTHR18921:SF2">
    <property type="entry name" value="THYROID RECEPTOR-INTERACTING PROTEIN 11"/>
    <property type="match status" value="1"/>
</dbReference>
<evidence type="ECO:0000256" key="3">
    <source>
        <dbReference type="ARBA" id="ARBA00023054"/>
    </source>
</evidence>
<name>A0A6H5J392_9HYME</name>
<dbReference type="GO" id="GO:0031267">
    <property type="term" value="F:small GTPase binding"/>
    <property type="evidence" value="ECO:0007669"/>
    <property type="project" value="TreeGrafter"/>
</dbReference>
<evidence type="ECO:0000313" key="6">
    <source>
        <dbReference type="Proteomes" id="UP000479190"/>
    </source>
</evidence>
<sequence>MFEEQRTECQREEDELAVALTKLKCSESYACSLEDEHQLLQKRIAELEAKRAELEAAVAAESKVNEKQLSNATAASGGIDEEERQKLLKEIESLKSSLARDRDAAQMARETMNNLSQLISAKDSELIKLNASFDALRSERDELVRLVQDKHAESLQYHAEVQRLTQLLGDQTANLQKSVAERDSLTQDLAAKEQDAVWLRNELQVLKQRLSNVEDASNSALEHCGVAEHTLLERELEATREARAGLERSAQDAATEIVFLRQQLAEAQDKESLACKERDRLRDHLMEIEAGRTEEQLQTEEIQRALEARLAQAEEQLKNSSTMYTSASIRAQQQVETLQQQLALMAQQRDDLQNKISAAEDKVASYTASLTNLQLVLEQFQRGTSCLSFLEFPSCIFMGINVYFWNFTEREKDIHAATEKVRVELQESFNKQDALNKEIAHLKEQLNDARECLLAASRLSDQLDKRSERIEQLNQEERIEQQYTKHITHFNVSDGVGSPSIILGNDHVF</sequence>
<feature type="coiled-coil region" evidence="4">
    <location>
        <begin position="296"/>
        <end position="369"/>
    </location>
</feature>
<dbReference type="PANTHER" id="PTHR18921">
    <property type="entry name" value="MYOSIN HEAVY CHAIN - RELATED"/>
    <property type="match status" value="1"/>
</dbReference>
<dbReference type="GO" id="GO:0006888">
    <property type="term" value="P:endoplasmic reticulum to Golgi vesicle-mediated transport"/>
    <property type="evidence" value="ECO:0007669"/>
    <property type="project" value="TreeGrafter"/>
</dbReference>
<feature type="coiled-coil region" evidence="4">
    <location>
        <begin position="2"/>
        <end position="104"/>
    </location>
</feature>
<dbReference type="GO" id="GO:0007030">
    <property type="term" value="P:Golgi organization"/>
    <property type="evidence" value="ECO:0007669"/>
    <property type="project" value="TreeGrafter"/>
</dbReference>
<dbReference type="OrthoDB" id="425925at2759"/>